<feature type="domain" description="G-protein coupled receptors family 1 profile" evidence="10">
    <location>
        <begin position="1"/>
        <end position="214"/>
    </location>
</feature>
<evidence type="ECO:0000256" key="9">
    <source>
        <dbReference type="SAM" id="Phobius"/>
    </source>
</evidence>
<keyword evidence="2 8" id="KW-0812">Transmembrane</keyword>
<comment type="subcellular location">
    <subcellularLocation>
        <location evidence="1">Membrane</location>
        <topology evidence="1">Multi-pass membrane protein</topology>
    </subcellularLocation>
</comment>
<name>A0ABM0M252_SACKO</name>
<dbReference type="GeneID" id="102805497"/>
<evidence type="ECO:0000256" key="7">
    <source>
        <dbReference type="ARBA" id="ARBA00023224"/>
    </source>
</evidence>
<dbReference type="PRINTS" id="PR00237">
    <property type="entry name" value="GPCRRHODOPSN"/>
</dbReference>
<evidence type="ECO:0000256" key="5">
    <source>
        <dbReference type="ARBA" id="ARBA00023136"/>
    </source>
</evidence>
<accession>A0ABM0M252</accession>
<evidence type="ECO:0000313" key="11">
    <source>
        <dbReference type="Proteomes" id="UP000694865"/>
    </source>
</evidence>
<dbReference type="InterPro" id="IPR017452">
    <property type="entry name" value="GPCR_Rhodpsn_7TM"/>
</dbReference>
<evidence type="ECO:0000256" key="4">
    <source>
        <dbReference type="ARBA" id="ARBA00023040"/>
    </source>
</evidence>
<dbReference type="PANTHER" id="PTHR24243">
    <property type="entry name" value="G-PROTEIN COUPLED RECEPTOR"/>
    <property type="match status" value="1"/>
</dbReference>
<gene>
    <name evidence="12" type="primary">LOC102805497</name>
</gene>
<sequence length="259" mass="29699">MADTMFLLSMCFMYIHTYLLQSDMSAAYWYLSPVKCTFQIVSVFLPLFASTLTIIVLCIERYVGICYPFKAKEWHTKRRAKKLCLTVWIIALLAISPMMVSCHIASDRLMFTGELFLSLAFSLAFLVSSVLYSLIVRELSQNCYHKAENRQVIHVLVATTVVYLVCTFPFQLASTAYLGSILELWCYKYPLYYHIHLVASVALIVNSSVNPLLYKSLSSTYRRAVTEAFGCRRKTGRKCQRNSLEMHTSRRFIDASSTN</sequence>
<feature type="transmembrane region" description="Helical" evidence="9">
    <location>
        <begin position="191"/>
        <end position="213"/>
    </location>
</feature>
<evidence type="ECO:0000256" key="2">
    <source>
        <dbReference type="ARBA" id="ARBA00022692"/>
    </source>
</evidence>
<dbReference type="Pfam" id="PF00001">
    <property type="entry name" value="7tm_1"/>
    <property type="match status" value="1"/>
</dbReference>
<keyword evidence="4 8" id="KW-0297">G-protein coupled receptor</keyword>
<keyword evidence="6 8" id="KW-0675">Receptor</keyword>
<evidence type="ECO:0000256" key="3">
    <source>
        <dbReference type="ARBA" id="ARBA00022989"/>
    </source>
</evidence>
<reference evidence="12" key="1">
    <citation type="submission" date="2025-08" db="UniProtKB">
        <authorList>
            <consortium name="RefSeq"/>
        </authorList>
    </citation>
    <scope>IDENTIFICATION</scope>
    <source>
        <tissue evidence="12">Testes</tissue>
    </source>
</reference>
<feature type="transmembrane region" description="Helical" evidence="9">
    <location>
        <begin position="43"/>
        <end position="63"/>
    </location>
</feature>
<keyword evidence="11" id="KW-1185">Reference proteome</keyword>
<evidence type="ECO:0000259" key="10">
    <source>
        <dbReference type="PROSITE" id="PS50262"/>
    </source>
</evidence>
<dbReference type="PROSITE" id="PS50262">
    <property type="entry name" value="G_PROTEIN_RECEP_F1_2"/>
    <property type="match status" value="1"/>
</dbReference>
<dbReference type="Gene3D" id="1.20.1070.10">
    <property type="entry name" value="Rhodopsin 7-helix transmembrane proteins"/>
    <property type="match status" value="1"/>
</dbReference>
<dbReference type="SUPFAM" id="SSF81321">
    <property type="entry name" value="Family A G protein-coupled receptor-like"/>
    <property type="match status" value="1"/>
</dbReference>
<protein>
    <submittedName>
        <fullName evidence="12">P2Y purinoceptor 4-like</fullName>
    </submittedName>
</protein>
<dbReference type="Proteomes" id="UP000694865">
    <property type="component" value="Unplaced"/>
</dbReference>
<evidence type="ECO:0000256" key="1">
    <source>
        <dbReference type="ARBA" id="ARBA00004141"/>
    </source>
</evidence>
<keyword evidence="5 9" id="KW-0472">Membrane</keyword>
<dbReference type="InterPro" id="IPR000276">
    <property type="entry name" value="GPCR_Rhodpsn"/>
</dbReference>
<dbReference type="RefSeq" id="XP_006814093.1">
    <property type="nucleotide sequence ID" value="XM_006814030.1"/>
</dbReference>
<evidence type="ECO:0000313" key="12">
    <source>
        <dbReference type="RefSeq" id="XP_006814093.1"/>
    </source>
</evidence>
<feature type="transmembrane region" description="Helical" evidence="9">
    <location>
        <begin position="118"/>
        <end position="140"/>
    </location>
</feature>
<comment type="similarity">
    <text evidence="8">Belongs to the G-protein coupled receptor 1 family.</text>
</comment>
<feature type="transmembrane region" description="Helical" evidence="9">
    <location>
        <begin position="152"/>
        <end position="171"/>
    </location>
</feature>
<keyword evidence="7 8" id="KW-0807">Transducer</keyword>
<evidence type="ECO:0000256" key="8">
    <source>
        <dbReference type="RuleBase" id="RU000688"/>
    </source>
</evidence>
<dbReference type="PANTHER" id="PTHR24243:SF208">
    <property type="entry name" value="PYROKININ-1 RECEPTOR"/>
    <property type="match status" value="1"/>
</dbReference>
<feature type="transmembrane region" description="Helical" evidence="9">
    <location>
        <begin position="83"/>
        <end position="106"/>
    </location>
</feature>
<evidence type="ECO:0000256" key="6">
    <source>
        <dbReference type="ARBA" id="ARBA00023170"/>
    </source>
</evidence>
<keyword evidence="3 9" id="KW-1133">Transmembrane helix</keyword>
<proteinExistence type="inferred from homology"/>
<dbReference type="PROSITE" id="PS00237">
    <property type="entry name" value="G_PROTEIN_RECEP_F1_1"/>
    <property type="match status" value="1"/>
</dbReference>
<organism evidence="11 12">
    <name type="scientific">Saccoglossus kowalevskii</name>
    <name type="common">Acorn worm</name>
    <dbReference type="NCBI Taxonomy" id="10224"/>
    <lineage>
        <taxon>Eukaryota</taxon>
        <taxon>Metazoa</taxon>
        <taxon>Hemichordata</taxon>
        <taxon>Enteropneusta</taxon>
        <taxon>Harrimaniidae</taxon>
        <taxon>Saccoglossus</taxon>
    </lineage>
</organism>